<evidence type="ECO:0008006" key="2">
    <source>
        <dbReference type="Google" id="ProtNLM"/>
    </source>
</evidence>
<dbReference type="AlphaFoldDB" id="A0A381SWZ6"/>
<dbReference type="InterPro" id="IPR011852">
    <property type="entry name" value="TRAP_TAXI"/>
</dbReference>
<dbReference type="PANTHER" id="PTHR42941">
    <property type="entry name" value="SLL1037 PROTEIN"/>
    <property type="match status" value="1"/>
</dbReference>
<name>A0A381SWZ6_9ZZZZ</name>
<proteinExistence type="predicted"/>
<evidence type="ECO:0000313" key="1">
    <source>
        <dbReference type="EMBL" id="SVA05873.1"/>
    </source>
</evidence>
<dbReference type="EMBL" id="UINC01003385">
    <property type="protein sequence ID" value="SVA05873.1"/>
    <property type="molecule type" value="Genomic_DNA"/>
</dbReference>
<organism evidence="1">
    <name type="scientific">marine metagenome</name>
    <dbReference type="NCBI Taxonomy" id="408172"/>
    <lineage>
        <taxon>unclassified sequences</taxon>
        <taxon>metagenomes</taxon>
        <taxon>ecological metagenomes</taxon>
    </lineage>
</organism>
<dbReference type="NCBIfam" id="TIGR02122">
    <property type="entry name" value="TRAP_TAXI"/>
    <property type="match status" value="1"/>
</dbReference>
<dbReference type="Gene3D" id="3.40.190.10">
    <property type="entry name" value="Periplasmic binding protein-like II"/>
    <property type="match status" value="2"/>
</dbReference>
<dbReference type="SUPFAM" id="SSF53850">
    <property type="entry name" value="Periplasmic binding protein-like II"/>
    <property type="match status" value="1"/>
</dbReference>
<dbReference type="CDD" id="cd13569">
    <property type="entry name" value="PBP2_TAXI_TRAP_like_1"/>
    <property type="match status" value="1"/>
</dbReference>
<accession>A0A381SWZ6</accession>
<dbReference type="PANTHER" id="PTHR42941:SF1">
    <property type="entry name" value="SLL1037 PROTEIN"/>
    <property type="match status" value="1"/>
</dbReference>
<protein>
    <recommendedName>
        <fullName evidence="2">C4-dicarboxylate ABC transporter substrate-binding protein</fullName>
    </recommendedName>
</protein>
<gene>
    <name evidence="1" type="ORF">METZ01_LOCUS58727</name>
</gene>
<sequence>MSLYAAILATITTLGCNLQELTQQASKTTWLSVATGGTGGVYYPYGGGIAKVISDNLDSVEATAEVTAGTVDNLKFLSERDADIAFALADSLSDAVAGRGVFTDFGRVPARSLAVLYPNYTHIVTLVDTNIERISDLNGHVISTGAPGSGTEIIAFRVLQAAGIDPDIDITRQSLGASQSVNAIKDGKIDAFFWSGGLPTGAVLDLATTPGMTIRLLPSDEVLPVLQAQYGDTVYHEMVLPRSVYPDLEVDVPAVGVANVLAVHESMPTTLAYEITRILFEHQAELVAIHAEAENLTLDTAVVGSPTMFHEGAIRYYEEQQVWVNTDEP</sequence>
<reference evidence="1" key="1">
    <citation type="submission" date="2018-05" db="EMBL/GenBank/DDBJ databases">
        <authorList>
            <person name="Lanie J.A."/>
            <person name="Ng W.-L."/>
            <person name="Kazmierczak K.M."/>
            <person name="Andrzejewski T.M."/>
            <person name="Davidsen T.M."/>
            <person name="Wayne K.J."/>
            <person name="Tettelin H."/>
            <person name="Glass J.I."/>
            <person name="Rusch D."/>
            <person name="Podicherti R."/>
            <person name="Tsui H.-C.T."/>
            <person name="Winkler M.E."/>
        </authorList>
    </citation>
    <scope>NUCLEOTIDE SEQUENCE</scope>
</reference>
<dbReference type="Pfam" id="PF16868">
    <property type="entry name" value="NMT1_3"/>
    <property type="match status" value="1"/>
</dbReference>